<feature type="signal peptide" evidence="1">
    <location>
        <begin position="1"/>
        <end position="20"/>
    </location>
</feature>
<proteinExistence type="predicted"/>
<dbReference type="AlphaFoldDB" id="A0A518H483"/>
<dbReference type="KEGG" id="tpla:ElP_35650"/>
<dbReference type="SUPFAM" id="SSF56601">
    <property type="entry name" value="beta-lactamase/transpeptidase-like"/>
    <property type="match status" value="1"/>
</dbReference>
<keyword evidence="4" id="KW-1185">Reference proteome</keyword>
<dbReference type="PANTHER" id="PTHR43283:SF3">
    <property type="entry name" value="BETA-LACTAMASE FAMILY PROTEIN (AFU_ORTHOLOGUE AFUA_5G07500)"/>
    <property type="match status" value="1"/>
</dbReference>
<protein>
    <submittedName>
        <fullName evidence="3">D-alanyl-D-alanine-carboxypeptidase/endopeptidase AmpH</fullName>
        <ecNumber evidence="3">3.4.-.-</ecNumber>
    </submittedName>
</protein>
<dbReference type="PANTHER" id="PTHR43283">
    <property type="entry name" value="BETA-LACTAMASE-RELATED"/>
    <property type="match status" value="1"/>
</dbReference>
<feature type="domain" description="Beta-lactamase-related" evidence="2">
    <location>
        <begin position="37"/>
        <end position="322"/>
    </location>
</feature>
<dbReference type="InterPro" id="IPR012338">
    <property type="entry name" value="Beta-lactam/transpept-like"/>
</dbReference>
<gene>
    <name evidence="3" type="primary">ampH</name>
    <name evidence="3" type="ORF">ElP_35650</name>
</gene>
<evidence type="ECO:0000259" key="2">
    <source>
        <dbReference type="Pfam" id="PF00144"/>
    </source>
</evidence>
<dbReference type="RefSeq" id="WP_197447073.1">
    <property type="nucleotide sequence ID" value="NZ_CP036426.1"/>
</dbReference>
<name>A0A518H483_9BACT</name>
<dbReference type="GO" id="GO:0004180">
    <property type="term" value="F:carboxypeptidase activity"/>
    <property type="evidence" value="ECO:0007669"/>
    <property type="project" value="UniProtKB-KW"/>
</dbReference>
<dbReference type="InterPro" id="IPR001466">
    <property type="entry name" value="Beta-lactam-related"/>
</dbReference>
<dbReference type="InterPro" id="IPR050789">
    <property type="entry name" value="Diverse_Enzym_Activities"/>
</dbReference>
<reference evidence="3 4" key="1">
    <citation type="submission" date="2019-02" db="EMBL/GenBank/DDBJ databases">
        <title>Deep-cultivation of Planctomycetes and their phenomic and genomic characterization uncovers novel biology.</title>
        <authorList>
            <person name="Wiegand S."/>
            <person name="Jogler M."/>
            <person name="Boedeker C."/>
            <person name="Pinto D."/>
            <person name="Vollmers J."/>
            <person name="Rivas-Marin E."/>
            <person name="Kohn T."/>
            <person name="Peeters S.H."/>
            <person name="Heuer A."/>
            <person name="Rast P."/>
            <person name="Oberbeckmann S."/>
            <person name="Bunk B."/>
            <person name="Jeske O."/>
            <person name="Meyerdierks A."/>
            <person name="Storesund J.E."/>
            <person name="Kallscheuer N."/>
            <person name="Luecker S."/>
            <person name="Lage O.M."/>
            <person name="Pohl T."/>
            <person name="Merkel B.J."/>
            <person name="Hornburger P."/>
            <person name="Mueller R.-W."/>
            <person name="Bruemmer F."/>
            <person name="Labrenz M."/>
            <person name="Spormann A.M."/>
            <person name="Op den Camp H."/>
            <person name="Overmann J."/>
            <person name="Amann R."/>
            <person name="Jetten M.S.M."/>
            <person name="Mascher T."/>
            <person name="Medema M.H."/>
            <person name="Devos D.P."/>
            <person name="Kaster A.-K."/>
            <person name="Ovreas L."/>
            <person name="Rohde M."/>
            <person name="Galperin M.Y."/>
            <person name="Jogler C."/>
        </authorList>
    </citation>
    <scope>NUCLEOTIDE SEQUENCE [LARGE SCALE GENOMIC DNA]</scope>
    <source>
        <strain evidence="3 4">ElP</strain>
    </source>
</reference>
<keyword evidence="3" id="KW-0378">Hydrolase</keyword>
<evidence type="ECO:0000313" key="3">
    <source>
        <dbReference type="EMBL" id="QDV35661.1"/>
    </source>
</evidence>
<organism evidence="3 4">
    <name type="scientific">Tautonia plasticadhaerens</name>
    <dbReference type="NCBI Taxonomy" id="2527974"/>
    <lineage>
        <taxon>Bacteria</taxon>
        <taxon>Pseudomonadati</taxon>
        <taxon>Planctomycetota</taxon>
        <taxon>Planctomycetia</taxon>
        <taxon>Isosphaerales</taxon>
        <taxon>Isosphaeraceae</taxon>
        <taxon>Tautonia</taxon>
    </lineage>
</organism>
<evidence type="ECO:0000256" key="1">
    <source>
        <dbReference type="SAM" id="SignalP"/>
    </source>
</evidence>
<feature type="chain" id="PRO_5022074756" evidence="1">
    <location>
        <begin position="21"/>
        <end position="347"/>
    </location>
</feature>
<dbReference type="EC" id="3.4.-.-" evidence="3"/>
<accession>A0A518H483</accession>
<sequence precursor="true">MRAICLFLASILITCGASQASAEADDFSGLTEALGKVVEEAPLPGACLLVVEDGEPIYERCFGEYTPETVVPVASASKWLSAASIMTLVDEGRLSLDDPVSEHLPKFTGTKGEITIRQLLSHTSGLPAQHPALGDYRITMEEAVDRIAEADLVAEPGAEFRYGGVSMQVAGRVAEVVSGQPWREFFRERIAVPCEMPDTQYGRRGLSRNPQIAGGASSTLADYRNFLTMILDRGEFRGRRVLSEEAIRQMEVDQTRGAESKAATPVRLRAGTKYGLGQWLDRMDEQGQGVEVSSPGAFGFRPWIDREHGLLGVLVVEDRGRRARRAEGGVGNVQEAVRRIVEEADGE</sequence>
<dbReference type="Proteomes" id="UP000317835">
    <property type="component" value="Chromosome"/>
</dbReference>
<dbReference type="Gene3D" id="3.40.710.10">
    <property type="entry name" value="DD-peptidase/beta-lactamase superfamily"/>
    <property type="match status" value="1"/>
</dbReference>
<keyword evidence="3" id="KW-0121">Carboxypeptidase</keyword>
<keyword evidence="3" id="KW-0645">Protease</keyword>
<evidence type="ECO:0000313" key="4">
    <source>
        <dbReference type="Proteomes" id="UP000317835"/>
    </source>
</evidence>
<keyword evidence="1" id="KW-0732">Signal</keyword>
<dbReference type="EMBL" id="CP036426">
    <property type="protein sequence ID" value="QDV35661.1"/>
    <property type="molecule type" value="Genomic_DNA"/>
</dbReference>
<dbReference type="Pfam" id="PF00144">
    <property type="entry name" value="Beta-lactamase"/>
    <property type="match status" value="1"/>
</dbReference>